<feature type="repeat" description="TNFR-Cys" evidence="1">
    <location>
        <begin position="34"/>
        <end position="72"/>
    </location>
</feature>
<evidence type="ECO:0000313" key="6">
    <source>
        <dbReference type="Ensembl" id="ENSSFOP00015011871.2"/>
    </source>
</evidence>
<reference evidence="6" key="3">
    <citation type="submission" date="2025-09" db="UniProtKB">
        <authorList>
            <consortium name="Ensembl"/>
        </authorList>
    </citation>
    <scope>IDENTIFICATION</scope>
</reference>
<dbReference type="PANTHER" id="PTHR46875">
    <property type="entry name" value="TUMOR NECROSIS FACTOR RECEPTOR SUPERFAMILY MEMBER 5"/>
    <property type="match status" value="1"/>
</dbReference>
<feature type="disulfide bond" evidence="1">
    <location>
        <begin position="35"/>
        <end position="50"/>
    </location>
</feature>
<dbReference type="AlphaFoldDB" id="A0A8C9R6A2"/>
<dbReference type="Ensembl" id="ENSSFOT00015012024.2">
    <property type="protein sequence ID" value="ENSSFOP00015011871.2"/>
    <property type="gene ID" value="ENSSFOG00015007684.2"/>
</dbReference>
<dbReference type="RefSeq" id="XP_018580807.2">
    <property type="nucleotide sequence ID" value="XM_018725291.2"/>
</dbReference>
<dbReference type="Gene3D" id="2.10.50.10">
    <property type="entry name" value="Tumor Necrosis Factor Receptor, subunit A, domain 2"/>
    <property type="match status" value="3"/>
</dbReference>
<feature type="domain" description="TNFR-Cys" evidence="5">
    <location>
        <begin position="34"/>
        <end position="72"/>
    </location>
</feature>
<dbReference type="PROSITE" id="PS00652">
    <property type="entry name" value="TNFR_NGFR_1"/>
    <property type="match status" value="1"/>
</dbReference>
<dbReference type="PANTHER" id="PTHR46875:SF1">
    <property type="entry name" value="TUMOR NECROSIS FACTOR RECEPTOR SUPERFAMILY MEMBER 5"/>
    <property type="match status" value="1"/>
</dbReference>
<dbReference type="GO" id="GO:0009897">
    <property type="term" value="C:external side of plasma membrane"/>
    <property type="evidence" value="ECO:0007669"/>
    <property type="project" value="TreeGrafter"/>
</dbReference>
<reference evidence="6" key="2">
    <citation type="submission" date="2025-08" db="UniProtKB">
        <authorList>
            <consortium name="Ensembl"/>
        </authorList>
    </citation>
    <scope>IDENTIFICATION</scope>
</reference>
<keyword evidence="3" id="KW-0472">Membrane</keyword>
<dbReference type="GO" id="GO:0006915">
    <property type="term" value="P:apoptotic process"/>
    <property type="evidence" value="ECO:0007669"/>
    <property type="project" value="InterPro"/>
</dbReference>
<feature type="disulfide bond" evidence="1">
    <location>
        <begin position="51"/>
        <end position="64"/>
    </location>
</feature>
<evidence type="ECO:0000256" key="3">
    <source>
        <dbReference type="SAM" id="Phobius"/>
    </source>
</evidence>
<dbReference type="InterPro" id="IPR001368">
    <property type="entry name" value="TNFR/NGFR_Cys_rich_reg"/>
</dbReference>
<feature type="chain" id="PRO_5034548468" evidence="4">
    <location>
        <begin position="25"/>
        <end position="402"/>
    </location>
</feature>
<keyword evidence="4" id="KW-0732">Signal</keyword>
<feature type="domain" description="TNFR-Cys" evidence="5">
    <location>
        <begin position="74"/>
        <end position="115"/>
    </location>
</feature>
<evidence type="ECO:0000313" key="7">
    <source>
        <dbReference type="Proteomes" id="UP000694397"/>
    </source>
</evidence>
<dbReference type="Pfam" id="PF00020">
    <property type="entry name" value="TNFR_c6"/>
    <property type="match status" value="2"/>
</dbReference>
<dbReference type="SUPFAM" id="SSF57586">
    <property type="entry name" value="TNF receptor-like"/>
    <property type="match status" value="3"/>
</dbReference>
<dbReference type="PRINTS" id="PR01680">
    <property type="entry name" value="TNFACTORR6"/>
</dbReference>
<feature type="domain" description="TNFR-Cys" evidence="5">
    <location>
        <begin position="116"/>
        <end position="158"/>
    </location>
</feature>
<keyword evidence="1" id="KW-1015">Disulfide bond</keyword>
<feature type="compositionally biased region" description="Low complexity" evidence="2">
    <location>
        <begin position="296"/>
        <end position="308"/>
    </location>
</feature>
<proteinExistence type="predicted"/>
<sequence length="402" mass="43557">MFTAFRKIQLVSLALLQLVNQVCTTPYLVDSNKKCRNSSTEYLHEPLNLCCSKCPPGYRLSKKCTATSDTECKKCQEGTFSSKMSFANCFLCLKCKKDSGLQYAQNCTATSNAKCVCQEGWFCTLEEDDSCKACSRRTSCPVGFGVSKKGTPSSDVTCEPCKEGTFSDQQSYTQACRIHTDCHSQGRETLFRGNTTSDAKCGPVTRFQLTTLTTVPPTTYNIPAQSIGFYTTFNELRVPTAPSLMGSYTWSAISVVAVVLLVAMIIITVLVYKKKGKRNNADTDINKKFLPENGDTQDASSSSASSQTESTHGVWVGPVGTGRPDPVQTESPKVNVSVTTTINYSLCPSTQLCSAVTPTGVPTAFASGSSFPLSKEEVLLSQQCEEGKEVRVAVQESGKDIC</sequence>
<reference evidence="6 7" key="1">
    <citation type="submission" date="2019-04" db="EMBL/GenBank/DDBJ databases">
        <authorList>
            <consortium name="Wellcome Sanger Institute Data Sharing"/>
        </authorList>
    </citation>
    <scope>NUCLEOTIDE SEQUENCE [LARGE SCALE GENOMIC DNA]</scope>
</reference>
<dbReference type="InterPro" id="IPR008063">
    <property type="entry name" value="Fas_rcpt"/>
</dbReference>
<organism evidence="6 7">
    <name type="scientific">Scleropages formosus</name>
    <name type="common">Asian bonytongue</name>
    <name type="synonym">Osteoglossum formosum</name>
    <dbReference type="NCBI Taxonomy" id="113540"/>
    <lineage>
        <taxon>Eukaryota</taxon>
        <taxon>Metazoa</taxon>
        <taxon>Chordata</taxon>
        <taxon>Craniata</taxon>
        <taxon>Vertebrata</taxon>
        <taxon>Euteleostomi</taxon>
        <taxon>Actinopterygii</taxon>
        <taxon>Neopterygii</taxon>
        <taxon>Teleostei</taxon>
        <taxon>Osteoglossocephala</taxon>
        <taxon>Osteoglossomorpha</taxon>
        <taxon>Osteoglossiformes</taxon>
        <taxon>Osteoglossidae</taxon>
        <taxon>Scleropages</taxon>
    </lineage>
</organism>
<keyword evidence="3" id="KW-0812">Transmembrane</keyword>
<dbReference type="GO" id="GO:0002768">
    <property type="term" value="P:immune response-regulating cell surface receptor signaling pathway"/>
    <property type="evidence" value="ECO:0007669"/>
    <property type="project" value="TreeGrafter"/>
</dbReference>
<accession>A0A8C9R6A2</accession>
<feature type="disulfide bond" evidence="1">
    <location>
        <begin position="140"/>
        <end position="158"/>
    </location>
</feature>
<name>A0A8C9R6A2_SCLFO</name>
<feature type="region of interest" description="Disordered" evidence="2">
    <location>
        <begin position="282"/>
        <end position="332"/>
    </location>
</feature>
<comment type="caution">
    <text evidence="1">Lacks conserved residue(s) required for the propagation of feature annotation.</text>
</comment>
<evidence type="ECO:0000256" key="1">
    <source>
        <dbReference type="PROSITE-ProRule" id="PRU00206"/>
    </source>
</evidence>
<dbReference type="GO" id="GO:0006955">
    <property type="term" value="P:immune response"/>
    <property type="evidence" value="ECO:0007669"/>
    <property type="project" value="InterPro"/>
</dbReference>
<dbReference type="OrthoDB" id="8633482at2759"/>
<feature type="transmembrane region" description="Helical" evidence="3">
    <location>
        <begin position="248"/>
        <end position="272"/>
    </location>
</feature>
<evidence type="ECO:0000256" key="4">
    <source>
        <dbReference type="SAM" id="SignalP"/>
    </source>
</evidence>
<dbReference type="SMART" id="SM00208">
    <property type="entry name" value="TNFR"/>
    <property type="match status" value="4"/>
</dbReference>
<dbReference type="Proteomes" id="UP000694397">
    <property type="component" value="Chromosome 22"/>
</dbReference>
<protein>
    <submittedName>
        <fullName evidence="6">Tumor necrosis factor receptor superfamily, member 1B</fullName>
    </submittedName>
</protein>
<dbReference type="GeneTree" id="ENSGT00940000166932"/>
<keyword evidence="7" id="KW-1185">Reference proteome</keyword>
<evidence type="ECO:0000259" key="5">
    <source>
        <dbReference type="PROSITE" id="PS50050"/>
    </source>
</evidence>
<dbReference type="GO" id="GO:0035631">
    <property type="term" value="C:CD40 receptor complex"/>
    <property type="evidence" value="ECO:0007669"/>
    <property type="project" value="TreeGrafter"/>
</dbReference>
<dbReference type="InterPro" id="IPR052135">
    <property type="entry name" value="TNFRSF5"/>
</dbReference>
<dbReference type="CDD" id="cd00185">
    <property type="entry name" value="TNFRSF"/>
    <property type="match status" value="1"/>
</dbReference>
<dbReference type="PROSITE" id="PS50050">
    <property type="entry name" value="TNFR_NGFR_2"/>
    <property type="match status" value="3"/>
</dbReference>
<feature type="disulfide bond" evidence="1">
    <location>
        <begin position="54"/>
        <end position="72"/>
    </location>
</feature>
<dbReference type="GO" id="GO:0004888">
    <property type="term" value="F:transmembrane signaling receptor activity"/>
    <property type="evidence" value="ECO:0007669"/>
    <property type="project" value="InterPro"/>
</dbReference>
<feature type="repeat" description="TNFR-Cys" evidence="1">
    <location>
        <begin position="116"/>
        <end position="158"/>
    </location>
</feature>
<feature type="signal peptide" evidence="4">
    <location>
        <begin position="1"/>
        <end position="24"/>
    </location>
</feature>
<feature type="repeat" description="TNFR-Cys" evidence="1">
    <location>
        <begin position="74"/>
        <end position="115"/>
    </location>
</feature>
<evidence type="ECO:0000256" key="2">
    <source>
        <dbReference type="SAM" id="MobiDB-lite"/>
    </source>
</evidence>
<dbReference type="GeneID" id="108918204"/>
<keyword evidence="3" id="KW-1133">Transmembrane helix</keyword>
<gene>
    <name evidence="6" type="primary">tnfrsf1b</name>
</gene>